<comment type="caution">
    <text evidence="3">The sequence shown here is derived from an EMBL/GenBank/DDBJ whole genome shotgun (WGS) entry which is preliminary data.</text>
</comment>
<feature type="region of interest" description="Disordered" evidence="1">
    <location>
        <begin position="154"/>
        <end position="188"/>
    </location>
</feature>
<reference evidence="3 4" key="1">
    <citation type="submission" date="2023-09" db="EMBL/GenBank/DDBJ databases">
        <authorList>
            <person name="Wang M."/>
        </authorList>
    </citation>
    <scope>NUCLEOTIDE SEQUENCE [LARGE SCALE GENOMIC DNA]</scope>
    <source>
        <strain evidence="3">GT-2023</strain>
        <tissue evidence="3">Liver</tissue>
    </source>
</reference>
<evidence type="ECO:0000313" key="3">
    <source>
        <dbReference type="EMBL" id="KAL1252319.1"/>
    </source>
</evidence>
<dbReference type="PROSITE" id="PS50280">
    <property type="entry name" value="SET"/>
    <property type="match status" value="1"/>
</dbReference>
<protein>
    <recommendedName>
        <fullName evidence="2">SET domain-containing protein</fullName>
    </recommendedName>
</protein>
<dbReference type="PANTHER" id="PTHR46167">
    <property type="entry name" value="N-LYSINE METHYLTRANSFERASE KMT5A"/>
    <property type="match status" value="1"/>
</dbReference>
<dbReference type="EMBL" id="JAYMGO010000022">
    <property type="protein sequence ID" value="KAL1252319.1"/>
    <property type="molecule type" value="Genomic_DNA"/>
</dbReference>
<name>A0ABR3LHH3_9TELE</name>
<dbReference type="Gene3D" id="2.170.270.10">
    <property type="entry name" value="SET domain"/>
    <property type="match status" value="1"/>
</dbReference>
<keyword evidence="4" id="KW-1185">Reference proteome</keyword>
<evidence type="ECO:0000256" key="1">
    <source>
        <dbReference type="SAM" id="MobiDB-lite"/>
    </source>
</evidence>
<sequence>MSRRNKRIRPADEARSYILSSSDKPEFVEQFIDRNKDRGVIATQPVDPGAFVLEYRGELITAEESRMRSYNDLENTFLFEYEWQQRHWCIDASKDDGSLGRLCNDNHKSPNCSMKKIIVNNRPHLCLFAVKRIEIGCEIEYNYGDAQWPWRNKDSKKQVSAPETNTSLTDHPSHVDLNMDDEIKQVKN</sequence>
<feature type="compositionally biased region" description="Polar residues" evidence="1">
    <location>
        <begin position="161"/>
        <end position="170"/>
    </location>
</feature>
<feature type="domain" description="SET" evidence="2">
    <location>
        <begin position="26"/>
        <end position="144"/>
    </location>
</feature>
<proteinExistence type="predicted"/>
<dbReference type="InterPro" id="IPR046341">
    <property type="entry name" value="SET_dom_sf"/>
</dbReference>
<dbReference type="PANTHER" id="PTHR46167:SF1">
    <property type="entry name" value="N-LYSINE METHYLTRANSFERASE KMT5A"/>
    <property type="match status" value="1"/>
</dbReference>
<dbReference type="InterPro" id="IPR051760">
    <property type="entry name" value="KMT5A"/>
</dbReference>
<dbReference type="InterPro" id="IPR001214">
    <property type="entry name" value="SET_dom"/>
</dbReference>
<dbReference type="SUPFAM" id="SSF82199">
    <property type="entry name" value="SET domain"/>
    <property type="match status" value="1"/>
</dbReference>
<evidence type="ECO:0000259" key="2">
    <source>
        <dbReference type="PROSITE" id="PS50280"/>
    </source>
</evidence>
<gene>
    <name evidence="3" type="ORF">QQF64_020115</name>
</gene>
<dbReference type="Proteomes" id="UP001558613">
    <property type="component" value="Unassembled WGS sequence"/>
</dbReference>
<accession>A0ABR3LHH3</accession>
<dbReference type="SMART" id="SM00317">
    <property type="entry name" value="SET"/>
    <property type="match status" value="1"/>
</dbReference>
<evidence type="ECO:0000313" key="4">
    <source>
        <dbReference type="Proteomes" id="UP001558613"/>
    </source>
</evidence>
<dbReference type="Pfam" id="PF00856">
    <property type="entry name" value="SET"/>
    <property type="match status" value="1"/>
</dbReference>
<organism evidence="3 4">
    <name type="scientific">Cirrhinus molitorella</name>
    <name type="common">mud carp</name>
    <dbReference type="NCBI Taxonomy" id="172907"/>
    <lineage>
        <taxon>Eukaryota</taxon>
        <taxon>Metazoa</taxon>
        <taxon>Chordata</taxon>
        <taxon>Craniata</taxon>
        <taxon>Vertebrata</taxon>
        <taxon>Euteleostomi</taxon>
        <taxon>Actinopterygii</taxon>
        <taxon>Neopterygii</taxon>
        <taxon>Teleostei</taxon>
        <taxon>Ostariophysi</taxon>
        <taxon>Cypriniformes</taxon>
        <taxon>Cyprinidae</taxon>
        <taxon>Labeoninae</taxon>
        <taxon>Labeonini</taxon>
        <taxon>Cirrhinus</taxon>
    </lineage>
</organism>